<reference evidence="2 3" key="1">
    <citation type="submission" date="2018-08" db="EMBL/GenBank/DDBJ databases">
        <title>A genome reference for cultivated species of the human gut microbiota.</title>
        <authorList>
            <person name="Zou Y."/>
            <person name="Xue W."/>
            <person name="Luo G."/>
        </authorList>
    </citation>
    <scope>NUCLEOTIDE SEQUENCE [LARGE SCALE GENOMIC DNA]</scope>
    <source>
        <strain evidence="2 3">AF22-3AC</strain>
    </source>
</reference>
<accession>A0A412I5V2</accession>
<dbReference type="Pfam" id="PF11459">
    <property type="entry name" value="AbiEi_3"/>
    <property type="match status" value="1"/>
</dbReference>
<feature type="domain" description="Transcriptional regulator AbiEi antitoxin N-terminal" evidence="1">
    <location>
        <begin position="6"/>
        <end position="97"/>
    </location>
</feature>
<dbReference type="AlphaFoldDB" id="A0A412I5V2"/>
<dbReference type="Proteomes" id="UP000283341">
    <property type="component" value="Unassembled WGS sequence"/>
</dbReference>
<gene>
    <name evidence="2" type="ORF">DWX97_24100</name>
</gene>
<dbReference type="InterPro" id="IPR021561">
    <property type="entry name" value="AbiEi_3"/>
</dbReference>
<name>A0A412I5V2_9BACE</name>
<sequence>MSLVSQNKINQLLLLGTRNGLFFSEWLKKNGYSDQLISKYRQSGWLSTLAKGVMFRTGDVLSAYAALQCYNQQLGKEFRIAAHSALELFGFNHYVPMGKPLLMVGHTKQSIPEWMRSDTFDRTIKTFTTETFLIPQVTIIQKDELSLLISTPEQAFMECLLLAPQQYSYIDLYYMMEQLTTLRSEVVQKLLETTKSLRVKRLFLYMAEKTGHYWFDMLDTSKVALGTSKLQLVEGGIYVPKYKITIPKELHEYE</sequence>
<dbReference type="Pfam" id="PF17194">
    <property type="entry name" value="AbiEi_3_N"/>
    <property type="match status" value="1"/>
</dbReference>
<organism evidence="2 3">
    <name type="scientific">Bacteroides cellulosilyticus</name>
    <dbReference type="NCBI Taxonomy" id="246787"/>
    <lineage>
        <taxon>Bacteria</taxon>
        <taxon>Pseudomonadati</taxon>
        <taxon>Bacteroidota</taxon>
        <taxon>Bacteroidia</taxon>
        <taxon>Bacteroidales</taxon>
        <taxon>Bacteroidaceae</taxon>
        <taxon>Bacteroides</taxon>
    </lineage>
</organism>
<evidence type="ECO:0000313" key="2">
    <source>
        <dbReference type="EMBL" id="RGS32220.1"/>
    </source>
</evidence>
<evidence type="ECO:0000259" key="1">
    <source>
        <dbReference type="Pfam" id="PF17194"/>
    </source>
</evidence>
<dbReference type="InterPro" id="IPR033455">
    <property type="entry name" value="AbiEi_3_N"/>
</dbReference>
<comment type="caution">
    <text evidence="2">The sequence shown here is derived from an EMBL/GenBank/DDBJ whole genome shotgun (WGS) entry which is preliminary data.</text>
</comment>
<dbReference type="EMBL" id="QRVJ01000037">
    <property type="protein sequence ID" value="RGS32220.1"/>
    <property type="molecule type" value="Genomic_DNA"/>
</dbReference>
<evidence type="ECO:0000313" key="3">
    <source>
        <dbReference type="Proteomes" id="UP000283341"/>
    </source>
</evidence>
<protein>
    <recommendedName>
        <fullName evidence="1">Transcriptional regulator AbiEi antitoxin N-terminal domain-containing protein</fullName>
    </recommendedName>
</protein>
<dbReference type="RefSeq" id="WP_118403849.1">
    <property type="nucleotide sequence ID" value="NZ_JADNFX010000049.1"/>
</dbReference>
<proteinExistence type="predicted"/>